<feature type="domain" description="UvrD-like helicase ATP-binding" evidence="12">
    <location>
        <begin position="11"/>
        <end position="402"/>
    </location>
</feature>
<keyword evidence="5 11" id="KW-0067">ATP-binding</keyword>
<keyword evidence="3 11" id="KW-0378">Hydrolase</keyword>
<evidence type="ECO:0000256" key="1">
    <source>
        <dbReference type="ARBA" id="ARBA00009922"/>
    </source>
</evidence>
<dbReference type="CDD" id="cd17932">
    <property type="entry name" value="DEXQc_UvrD"/>
    <property type="match status" value="1"/>
</dbReference>
<accession>A0A1F7RL04</accession>
<protein>
    <recommendedName>
        <fullName evidence="9">DNA 3'-5' helicase</fullName>
        <ecNumber evidence="9">5.6.2.4</ecNumber>
    </recommendedName>
</protein>
<dbReference type="EMBL" id="MGDB01000068">
    <property type="protein sequence ID" value="OGL41567.1"/>
    <property type="molecule type" value="Genomic_DNA"/>
</dbReference>
<dbReference type="GO" id="GO:0043138">
    <property type="term" value="F:3'-5' DNA helicase activity"/>
    <property type="evidence" value="ECO:0007669"/>
    <property type="project" value="UniProtKB-EC"/>
</dbReference>
<evidence type="ECO:0000256" key="8">
    <source>
        <dbReference type="ARBA" id="ARBA00034617"/>
    </source>
</evidence>
<dbReference type="Gene3D" id="3.40.50.300">
    <property type="entry name" value="P-loop containing nucleotide triphosphate hydrolases"/>
    <property type="match status" value="3"/>
</dbReference>
<dbReference type="EC" id="5.6.2.4" evidence="9"/>
<keyword evidence="2 11" id="KW-0547">Nucleotide-binding</keyword>
<dbReference type="Pfam" id="PF00580">
    <property type="entry name" value="UvrD-helicase"/>
    <property type="match status" value="1"/>
</dbReference>
<evidence type="ECO:0000313" key="15">
    <source>
        <dbReference type="Proteomes" id="UP000178526"/>
    </source>
</evidence>
<dbReference type="Pfam" id="PF12705">
    <property type="entry name" value="PDDEXK_1"/>
    <property type="match status" value="1"/>
</dbReference>
<comment type="caution">
    <text evidence="14">The sequence shown here is derived from an EMBL/GenBank/DDBJ whole genome shotgun (WGS) entry which is preliminary data.</text>
</comment>
<keyword evidence="7" id="KW-0413">Isomerase</keyword>
<organism evidence="14 15">
    <name type="scientific">Candidatus Schekmanbacteria bacterium GWA2_38_11</name>
    <dbReference type="NCBI Taxonomy" id="1817876"/>
    <lineage>
        <taxon>Bacteria</taxon>
        <taxon>Candidatus Schekmaniibacteriota</taxon>
    </lineage>
</organism>
<comment type="similarity">
    <text evidence="1">Belongs to the helicase family. UvrD subfamily.</text>
</comment>
<evidence type="ECO:0000259" key="13">
    <source>
        <dbReference type="PROSITE" id="PS51217"/>
    </source>
</evidence>
<dbReference type="Pfam" id="PF13361">
    <property type="entry name" value="UvrD_C"/>
    <property type="match status" value="1"/>
</dbReference>
<dbReference type="InterPro" id="IPR014017">
    <property type="entry name" value="DNA_helicase_UvrD-like_C"/>
</dbReference>
<dbReference type="GO" id="GO:0000725">
    <property type="term" value="P:recombinational repair"/>
    <property type="evidence" value="ECO:0007669"/>
    <property type="project" value="TreeGrafter"/>
</dbReference>
<dbReference type="GO" id="GO:0005524">
    <property type="term" value="F:ATP binding"/>
    <property type="evidence" value="ECO:0007669"/>
    <property type="project" value="UniProtKB-UniRule"/>
</dbReference>
<evidence type="ECO:0000256" key="9">
    <source>
        <dbReference type="ARBA" id="ARBA00034808"/>
    </source>
</evidence>
<evidence type="ECO:0000259" key="12">
    <source>
        <dbReference type="PROSITE" id="PS51198"/>
    </source>
</evidence>
<comment type="catalytic activity">
    <reaction evidence="10">
        <text>ATP + H2O = ADP + phosphate + H(+)</text>
        <dbReference type="Rhea" id="RHEA:13065"/>
        <dbReference type="ChEBI" id="CHEBI:15377"/>
        <dbReference type="ChEBI" id="CHEBI:15378"/>
        <dbReference type="ChEBI" id="CHEBI:30616"/>
        <dbReference type="ChEBI" id="CHEBI:43474"/>
        <dbReference type="ChEBI" id="CHEBI:456216"/>
        <dbReference type="EC" id="5.6.2.4"/>
    </reaction>
</comment>
<dbReference type="PROSITE" id="PS51217">
    <property type="entry name" value="UVRD_HELICASE_CTER"/>
    <property type="match status" value="1"/>
</dbReference>
<dbReference type="InterPro" id="IPR038726">
    <property type="entry name" value="PDDEXK_AddAB-type"/>
</dbReference>
<evidence type="ECO:0000256" key="10">
    <source>
        <dbReference type="ARBA" id="ARBA00048988"/>
    </source>
</evidence>
<evidence type="ECO:0000256" key="5">
    <source>
        <dbReference type="ARBA" id="ARBA00022840"/>
    </source>
</evidence>
<gene>
    <name evidence="14" type="ORF">A2042_09905</name>
</gene>
<dbReference type="GO" id="GO:0003677">
    <property type="term" value="F:DNA binding"/>
    <property type="evidence" value="ECO:0007669"/>
    <property type="project" value="UniProtKB-KW"/>
</dbReference>
<dbReference type="PANTHER" id="PTHR11070">
    <property type="entry name" value="UVRD / RECB / PCRA DNA HELICASE FAMILY MEMBER"/>
    <property type="match status" value="1"/>
</dbReference>
<dbReference type="Gene3D" id="1.10.486.10">
    <property type="entry name" value="PCRA, domain 4"/>
    <property type="match status" value="1"/>
</dbReference>
<dbReference type="SUPFAM" id="SSF52540">
    <property type="entry name" value="P-loop containing nucleoside triphosphate hydrolases"/>
    <property type="match status" value="1"/>
</dbReference>
<dbReference type="InterPro" id="IPR000212">
    <property type="entry name" value="DNA_helicase_UvrD/REP"/>
</dbReference>
<evidence type="ECO:0000256" key="6">
    <source>
        <dbReference type="ARBA" id="ARBA00023125"/>
    </source>
</evidence>
<evidence type="ECO:0000256" key="4">
    <source>
        <dbReference type="ARBA" id="ARBA00022806"/>
    </source>
</evidence>
<dbReference type="InterPro" id="IPR027417">
    <property type="entry name" value="P-loop_NTPase"/>
</dbReference>
<feature type="domain" description="UvrD-like helicase C-terminal" evidence="13">
    <location>
        <begin position="403"/>
        <end position="715"/>
    </location>
</feature>
<evidence type="ECO:0000256" key="2">
    <source>
        <dbReference type="ARBA" id="ARBA00022741"/>
    </source>
</evidence>
<evidence type="ECO:0000256" key="7">
    <source>
        <dbReference type="ARBA" id="ARBA00023235"/>
    </source>
</evidence>
<dbReference type="InterPro" id="IPR014016">
    <property type="entry name" value="UvrD-like_ATP-bd"/>
</dbReference>
<evidence type="ECO:0000256" key="3">
    <source>
        <dbReference type="ARBA" id="ARBA00022801"/>
    </source>
</evidence>
<dbReference type="AlphaFoldDB" id="A0A1F7RL04"/>
<dbReference type="Proteomes" id="UP000178526">
    <property type="component" value="Unassembled WGS sequence"/>
</dbReference>
<sequence length="1118" mass="127712">MELKIFDQEYAKLNQSQKKAVDTIYGPLLVIAGPGSGKTQILSLRVANILKKTDTLPSNILCLTFTDSAAVNMRKRLTGIIGQDAYRVAIHTFHNFGTEIISRHPEFFYNAASFSPADEITQIEVLSKIFKNLDHDNPLNKTYFDQGFSFLKPTLKAIGQIKKAGLSPNEFLLIIRHNQKVFEVLNPLFENVFSKTVSKGAIPEIKKLAQALKSLDLEKDFPVSHFRSVHQIIQKSLELTLEESGGNTTKPITLFKSKWLAKNENKKICFKDSLNFEKLSALAEVYNQYSQAMRESGYFDFDDMLIDTIQAVQQNKVLAYELQEQYQFILVDEFQDTNDAQMRLLDLIAKSEISPNEPNLMAVGDDDQAIYKFQGAELSNILSFQEKYKAPIISLLENYRSTGEILELAKQIIRQGENRLENKIKDLKKELVAINPEKRAGEVIFKSFPTNVHELHWVAKKISDLIKAGEEPNEIAIIAREHKILQEAAKYLQKQNIPVSYERQRDVLTQPHIKQIITIADYISSLSGQNQAKDNLLPEILSYPFWELDRVKIWQISLTSNKERKPWLEIMLEFPDKKINAIARFLIELSAASKYETLEHVMDAIIGYSVSLVGEEDVMTAPAKQLTEYNSNFRNYYFSKENLKQNTQEYLLFLSALKVFYDALREYKQGEILKIGDLVEFVKVHQEHKLSLPDQTPFIDSSNAVNLMTAHKAKGQEFGSVFVLSCQNDIWAKTKIFSLLSFPENLKIAPAGDTQDDQLRLFYVALTRSKKNLYLSSYETDEKGDSSLVLNFVVDKFIVQKPSFAKASEGEAGFSENETIEAISAPILALHAPPFKNNEKTLLEQFLQEYKISPTHLNNFLDLSQGGPQNFIEQNILFFPQAKSPSGAFGSAIHKAIEQLYVYLKNQGKLPELEFVLQKFEQALKSERLSEQEFAQRLSKGKSVLKNYFERNKDNFKQTDLIETNFRNRGVVLGEALLTGKIDKIREINSKEVLVSDLKTGQPLDNWQGKGEYEKTKVYKYKNQLGFYKLLVENSQDLLKPSLTRSKYQVNQGVLEFVEAGKNANPVLELQLEKDFIDRLSKLIQVVYSRIVNLDFPDVSKYSPDIKGILEFEENLLK</sequence>
<comment type="catalytic activity">
    <reaction evidence="8">
        <text>Couples ATP hydrolysis with the unwinding of duplex DNA by translocating in the 3'-5' direction.</text>
        <dbReference type="EC" id="5.6.2.4"/>
    </reaction>
</comment>
<evidence type="ECO:0000313" key="14">
    <source>
        <dbReference type="EMBL" id="OGL41567.1"/>
    </source>
</evidence>
<reference evidence="14 15" key="1">
    <citation type="journal article" date="2016" name="Nat. Commun.">
        <title>Thousands of microbial genomes shed light on interconnected biogeochemical processes in an aquifer system.</title>
        <authorList>
            <person name="Anantharaman K."/>
            <person name="Brown C.T."/>
            <person name="Hug L.A."/>
            <person name="Sharon I."/>
            <person name="Castelle C.J."/>
            <person name="Probst A.J."/>
            <person name="Thomas B.C."/>
            <person name="Singh A."/>
            <person name="Wilkins M.J."/>
            <person name="Karaoz U."/>
            <person name="Brodie E.L."/>
            <person name="Williams K.H."/>
            <person name="Hubbard S.S."/>
            <person name="Banfield J.F."/>
        </authorList>
    </citation>
    <scope>NUCLEOTIDE SEQUENCE [LARGE SCALE GENOMIC DNA]</scope>
</reference>
<keyword evidence="4 11" id="KW-0347">Helicase</keyword>
<evidence type="ECO:0000256" key="11">
    <source>
        <dbReference type="PROSITE-ProRule" id="PRU00560"/>
    </source>
</evidence>
<dbReference type="GO" id="GO:0016787">
    <property type="term" value="F:hydrolase activity"/>
    <property type="evidence" value="ECO:0007669"/>
    <property type="project" value="UniProtKB-UniRule"/>
</dbReference>
<name>A0A1F7RL04_9BACT</name>
<dbReference type="PROSITE" id="PS51198">
    <property type="entry name" value="UVRD_HELICASE_ATP_BIND"/>
    <property type="match status" value="1"/>
</dbReference>
<feature type="binding site" evidence="11">
    <location>
        <begin position="32"/>
        <end position="39"/>
    </location>
    <ligand>
        <name>ATP</name>
        <dbReference type="ChEBI" id="CHEBI:30616"/>
    </ligand>
</feature>
<proteinExistence type="inferred from homology"/>
<dbReference type="Gene3D" id="1.10.10.160">
    <property type="match status" value="1"/>
</dbReference>
<dbReference type="PANTHER" id="PTHR11070:SF2">
    <property type="entry name" value="ATP-DEPENDENT DNA HELICASE SRS2"/>
    <property type="match status" value="1"/>
</dbReference>
<keyword evidence="6" id="KW-0238">DNA-binding</keyword>
<dbReference type="InterPro" id="IPR013986">
    <property type="entry name" value="DExx_box_DNA_helicase_dom_sf"/>
</dbReference>